<evidence type="ECO:0000313" key="3">
    <source>
        <dbReference type="Proteomes" id="UP000269198"/>
    </source>
</evidence>
<dbReference type="EMBL" id="RJMB01000010">
    <property type="protein sequence ID" value="RNL84579.1"/>
    <property type="molecule type" value="Genomic_DNA"/>
</dbReference>
<dbReference type="RefSeq" id="WP_123201396.1">
    <property type="nucleotide sequence ID" value="NZ_RJMB01000010.1"/>
</dbReference>
<dbReference type="Proteomes" id="UP000269198">
    <property type="component" value="Unassembled WGS sequence"/>
</dbReference>
<dbReference type="Gene3D" id="3.40.50.720">
    <property type="entry name" value="NAD(P)-binding Rossmann-like Domain"/>
    <property type="match status" value="1"/>
</dbReference>
<name>A0A3N0EA25_9ACTN</name>
<gene>
    <name evidence="2" type="ORF">EFW17_11730</name>
</gene>
<proteinExistence type="predicted"/>
<dbReference type="InterPro" id="IPR051604">
    <property type="entry name" value="Ergot_Alk_Oxidoreductase"/>
</dbReference>
<comment type="caution">
    <text evidence="2">The sequence shown here is derived from an EMBL/GenBank/DDBJ whole genome shotgun (WGS) entry which is preliminary data.</text>
</comment>
<dbReference type="Gene3D" id="3.90.25.10">
    <property type="entry name" value="UDP-galactose 4-epimerase, domain 1"/>
    <property type="match status" value="1"/>
</dbReference>
<sequence>MYAIAGVTGHVGGYAANELLARGERVRVLVRTEAKGAAWAARGAQVAVADLGDRLAVAEALRGCRGAFVLLPAVEPEVNFHTEQRRMADALAGGVGDSGVGHVVMLSSIGAELSEGTGPLLPLHHLENQLRTTGVVLSALRSFHFQEKVETVLGAVLEAGIYPNFGESADVPKPMNATRDIGVTVARTLVTGAEASEVIDLEGPHYTERQVAETLSTILERPIPVVDIPRSDWVDTIVKGGVSRHFAEVLAELYDAEERGLLRSRGDRVLRCHTELERTLRDIVLVSA</sequence>
<reference evidence="2 3" key="1">
    <citation type="submission" date="2018-11" db="EMBL/GenBank/DDBJ databases">
        <title>The genome draft of YIM 96095.</title>
        <authorList>
            <person name="Tang S.-K."/>
            <person name="Chunyu W.-X."/>
            <person name="Feng Y.-Z."/>
        </authorList>
    </citation>
    <scope>NUCLEOTIDE SEQUENCE [LARGE SCALE GENOMIC DNA]</scope>
    <source>
        <strain evidence="2 3">YIM 96095</strain>
    </source>
</reference>
<dbReference type="InterPro" id="IPR008030">
    <property type="entry name" value="NmrA-like"/>
</dbReference>
<evidence type="ECO:0000313" key="2">
    <source>
        <dbReference type="EMBL" id="RNL84579.1"/>
    </source>
</evidence>
<dbReference type="OrthoDB" id="4457504at2"/>
<dbReference type="SUPFAM" id="SSF51735">
    <property type="entry name" value="NAD(P)-binding Rossmann-fold domains"/>
    <property type="match status" value="1"/>
</dbReference>
<dbReference type="Pfam" id="PF05368">
    <property type="entry name" value="NmrA"/>
    <property type="match status" value="1"/>
</dbReference>
<feature type="domain" description="NmrA-like" evidence="1">
    <location>
        <begin position="3"/>
        <end position="254"/>
    </location>
</feature>
<accession>A0A3N0EA25</accession>
<dbReference type="PANTHER" id="PTHR43162">
    <property type="match status" value="1"/>
</dbReference>
<organism evidence="2 3">
    <name type="scientific">Halostreptopolyspora alba</name>
    <dbReference type="NCBI Taxonomy" id="2487137"/>
    <lineage>
        <taxon>Bacteria</taxon>
        <taxon>Bacillati</taxon>
        <taxon>Actinomycetota</taxon>
        <taxon>Actinomycetes</taxon>
        <taxon>Streptosporangiales</taxon>
        <taxon>Nocardiopsidaceae</taxon>
        <taxon>Halostreptopolyspora</taxon>
    </lineage>
</organism>
<protein>
    <recommendedName>
        <fullName evidence="1">NmrA-like domain-containing protein</fullName>
    </recommendedName>
</protein>
<dbReference type="PANTHER" id="PTHR43162:SF1">
    <property type="entry name" value="PRESTALK A DIFFERENTIATION PROTEIN A"/>
    <property type="match status" value="1"/>
</dbReference>
<evidence type="ECO:0000259" key="1">
    <source>
        <dbReference type="Pfam" id="PF05368"/>
    </source>
</evidence>
<dbReference type="AlphaFoldDB" id="A0A3N0EA25"/>
<dbReference type="InterPro" id="IPR036291">
    <property type="entry name" value="NAD(P)-bd_dom_sf"/>
</dbReference>
<keyword evidence="3" id="KW-1185">Reference proteome</keyword>